<protein>
    <recommendedName>
        <fullName evidence="16">DEAD-domain-containing protein</fullName>
    </recommendedName>
</protein>
<comment type="subcellular location">
    <subcellularLocation>
        <location evidence="1">Nucleus</location>
    </subcellularLocation>
</comment>
<dbReference type="GO" id="GO:0010467">
    <property type="term" value="P:gene expression"/>
    <property type="evidence" value="ECO:0007669"/>
    <property type="project" value="UniProtKB-ARBA"/>
</dbReference>
<dbReference type="Gene3D" id="3.40.50.300">
    <property type="entry name" value="P-loop containing nucleotide triphosphate hydrolases"/>
    <property type="match status" value="2"/>
</dbReference>
<feature type="short sequence motif" description="Q motif" evidence="9">
    <location>
        <begin position="78"/>
        <end position="106"/>
    </location>
</feature>
<dbReference type="SMART" id="SM00487">
    <property type="entry name" value="DEXDc"/>
    <property type="match status" value="1"/>
</dbReference>
<dbReference type="Pfam" id="PF00270">
    <property type="entry name" value="DEAD"/>
    <property type="match status" value="1"/>
</dbReference>
<dbReference type="Pfam" id="PF00271">
    <property type="entry name" value="Helicase_C"/>
    <property type="match status" value="1"/>
</dbReference>
<accession>F8NNR9</accession>
<dbReference type="InterPro" id="IPR011545">
    <property type="entry name" value="DEAD/DEAH_box_helicase_dom"/>
</dbReference>
<sequence length="520" mass="58156">MAEEKHETFTTDDLMHLQEGRQHKRTKRLREEDSEDDMPNHDPPSDLQVQERFSFSRATAGSRAPNTKPNTPTLHQSFSFDDLNISSPLLAALSRMSIRTPTEIQVACIPPLLSGRDCIGNAKTGSGKTIAFALPILQKLSEDPYGIFALVLTPTRELAFQISDQFAVLGAGLSIRTAVIVGGMDMMTQALELDNRPHVVVATPGRIVDHLRSSSGEWSLSRIKFLVLDEADRLLTPTFSPELSYLFDVLPKERQTCLFTATLTPSIDKLAEVPPRPGKQKPFIHRMNANIETVVTLNQNFVLVPSHVRETYLYHLLCNPPELAASLRRIPPDTEKRELVQPPPTIIFCTKPRTAAYLTSLLKTLSIRSTALHSRLTQRERLTSLSLFRSSVIPVLVSTDVGARGLDIEDVAMVINWDLPNEPEEYTHRVGRTARAGKAGIAISFVTEKDEERVLKIESRIGTKLAEMILPEGKVLEKLTSVSTAKRLANMELHDSDFGKREEIHNIKKQKRRADMDVIL</sequence>
<keyword evidence="2" id="KW-0690">Ribosome biogenesis</keyword>
<keyword evidence="7" id="KW-0694">RNA-binding</keyword>
<dbReference type="PROSITE" id="PS51195">
    <property type="entry name" value="Q_MOTIF"/>
    <property type="match status" value="1"/>
</dbReference>
<keyword evidence="8" id="KW-0539">Nucleus</keyword>
<gene>
    <name evidence="15" type="ORF">SERLADRAFT_360268</name>
</gene>
<feature type="region of interest" description="Disordered" evidence="11">
    <location>
        <begin position="1"/>
        <end position="47"/>
    </location>
</feature>
<evidence type="ECO:0000256" key="1">
    <source>
        <dbReference type="ARBA" id="ARBA00004123"/>
    </source>
</evidence>
<dbReference type="InterPro" id="IPR014014">
    <property type="entry name" value="RNA_helicase_DEAD_Q_motif"/>
</dbReference>
<dbReference type="InterPro" id="IPR027417">
    <property type="entry name" value="P-loop_NTPase"/>
</dbReference>
<dbReference type="CDD" id="cd18787">
    <property type="entry name" value="SF2_C_DEAD"/>
    <property type="match status" value="1"/>
</dbReference>
<dbReference type="RefSeq" id="XP_007315682.1">
    <property type="nucleotide sequence ID" value="XM_007315620.1"/>
</dbReference>
<dbReference type="GO" id="GO:0003724">
    <property type="term" value="F:RNA helicase activity"/>
    <property type="evidence" value="ECO:0007669"/>
    <property type="project" value="InterPro"/>
</dbReference>
<evidence type="ECO:0000259" key="14">
    <source>
        <dbReference type="PROSITE" id="PS51195"/>
    </source>
</evidence>
<evidence type="ECO:0000256" key="10">
    <source>
        <dbReference type="RuleBase" id="RU000492"/>
    </source>
</evidence>
<dbReference type="PROSITE" id="PS00039">
    <property type="entry name" value="DEAD_ATP_HELICASE"/>
    <property type="match status" value="1"/>
</dbReference>
<reference evidence="15" key="1">
    <citation type="submission" date="2011-04" db="EMBL/GenBank/DDBJ databases">
        <title>Evolution of plant cell wall degrading machinery underlies the functional diversity of forest fungi.</title>
        <authorList>
            <consortium name="US DOE Joint Genome Institute (JGI-PGF)"/>
            <person name="Eastwood D.C."/>
            <person name="Floudas D."/>
            <person name="Binder M."/>
            <person name="Majcherczyk A."/>
            <person name="Schneider P."/>
            <person name="Aerts A."/>
            <person name="Asiegbu F.O."/>
            <person name="Baker S.E."/>
            <person name="Barry K."/>
            <person name="Bendiksby M."/>
            <person name="Blumentritt M."/>
            <person name="Coutinho P.M."/>
            <person name="Cullen D."/>
            <person name="Cullen D."/>
            <person name="Gathman A."/>
            <person name="Goodell B."/>
            <person name="Henrissat B."/>
            <person name="Ihrmark K."/>
            <person name="Kauserud H."/>
            <person name="Kohler A."/>
            <person name="LaButti K."/>
            <person name="Lapidus A."/>
            <person name="Lavin J.L."/>
            <person name="Lee Y.-H."/>
            <person name="Lindquist E."/>
            <person name="Lilly W."/>
            <person name="Lucas S."/>
            <person name="Morin E."/>
            <person name="Murat C."/>
            <person name="Oguiza J.A."/>
            <person name="Park J."/>
            <person name="Pisabarro A.G."/>
            <person name="Riley R."/>
            <person name="Rosling A."/>
            <person name="Salamov A."/>
            <person name="Schmidt O."/>
            <person name="Schmutz J."/>
            <person name="Skrede I."/>
            <person name="Stenlid J."/>
            <person name="Wiebenga A."/>
            <person name="Xie X."/>
            <person name="Kues U."/>
            <person name="Hibbett D.S."/>
            <person name="Hoffmeister D."/>
            <person name="Hogberg N."/>
            <person name="Martin F."/>
            <person name="Grigoriev I.V."/>
            <person name="Watkinson S.C."/>
        </authorList>
    </citation>
    <scope>NUCLEOTIDE SEQUENCE</scope>
    <source>
        <strain evidence="15">S7.9</strain>
    </source>
</reference>
<evidence type="ECO:0000256" key="7">
    <source>
        <dbReference type="ARBA" id="ARBA00022884"/>
    </source>
</evidence>
<evidence type="ECO:0000259" key="13">
    <source>
        <dbReference type="PROSITE" id="PS51194"/>
    </source>
</evidence>
<dbReference type="GO" id="GO:0005829">
    <property type="term" value="C:cytosol"/>
    <property type="evidence" value="ECO:0007669"/>
    <property type="project" value="TreeGrafter"/>
</dbReference>
<dbReference type="GO" id="GO:0005634">
    <property type="term" value="C:nucleus"/>
    <property type="evidence" value="ECO:0007669"/>
    <property type="project" value="UniProtKB-SubCell"/>
</dbReference>
<dbReference type="PANTHER" id="PTHR47959">
    <property type="entry name" value="ATP-DEPENDENT RNA HELICASE RHLE-RELATED"/>
    <property type="match status" value="1"/>
</dbReference>
<dbReference type="GO" id="GO:0042254">
    <property type="term" value="P:ribosome biogenesis"/>
    <property type="evidence" value="ECO:0007669"/>
    <property type="project" value="UniProtKB-KW"/>
</dbReference>
<organism>
    <name type="scientific">Serpula lacrymans var. lacrymans (strain S7.9)</name>
    <name type="common">Dry rot fungus</name>
    <dbReference type="NCBI Taxonomy" id="578457"/>
    <lineage>
        <taxon>Eukaryota</taxon>
        <taxon>Fungi</taxon>
        <taxon>Dikarya</taxon>
        <taxon>Basidiomycota</taxon>
        <taxon>Agaricomycotina</taxon>
        <taxon>Agaricomycetes</taxon>
        <taxon>Agaricomycetidae</taxon>
        <taxon>Boletales</taxon>
        <taxon>Coniophorineae</taxon>
        <taxon>Serpulaceae</taxon>
        <taxon>Serpula</taxon>
    </lineage>
</organism>
<keyword evidence="5 10" id="KW-0347">Helicase</keyword>
<evidence type="ECO:0000313" key="15">
    <source>
        <dbReference type="EMBL" id="EGO27591.1"/>
    </source>
</evidence>
<evidence type="ECO:0000256" key="3">
    <source>
        <dbReference type="ARBA" id="ARBA00022741"/>
    </source>
</evidence>
<evidence type="ECO:0000256" key="4">
    <source>
        <dbReference type="ARBA" id="ARBA00022801"/>
    </source>
</evidence>
<dbReference type="SUPFAM" id="SSF52540">
    <property type="entry name" value="P-loop containing nucleoside triphosphate hydrolases"/>
    <property type="match status" value="2"/>
</dbReference>
<feature type="domain" description="Helicase ATP-binding" evidence="12">
    <location>
        <begin position="109"/>
        <end position="281"/>
    </location>
</feature>
<dbReference type="KEGG" id="sla:SERLADRAFT_360268"/>
<dbReference type="GO" id="GO:0005524">
    <property type="term" value="F:ATP binding"/>
    <property type="evidence" value="ECO:0007669"/>
    <property type="project" value="UniProtKB-KW"/>
</dbReference>
<evidence type="ECO:0000256" key="6">
    <source>
        <dbReference type="ARBA" id="ARBA00022840"/>
    </source>
</evidence>
<keyword evidence="6 10" id="KW-0067">ATP-binding</keyword>
<evidence type="ECO:0000256" key="8">
    <source>
        <dbReference type="ARBA" id="ARBA00023242"/>
    </source>
</evidence>
<dbReference type="AlphaFoldDB" id="F8NNR9"/>
<dbReference type="GO" id="GO:0016787">
    <property type="term" value="F:hydrolase activity"/>
    <property type="evidence" value="ECO:0007669"/>
    <property type="project" value="UniProtKB-KW"/>
</dbReference>
<evidence type="ECO:0000256" key="11">
    <source>
        <dbReference type="SAM" id="MobiDB-lite"/>
    </source>
</evidence>
<dbReference type="CDD" id="cd17955">
    <property type="entry name" value="DEADc_DDX49"/>
    <property type="match status" value="1"/>
</dbReference>
<dbReference type="SMART" id="SM00490">
    <property type="entry name" value="HELICc"/>
    <property type="match status" value="1"/>
</dbReference>
<evidence type="ECO:0000259" key="12">
    <source>
        <dbReference type="PROSITE" id="PS51192"/>
    </source>
</evidence>
<proteinExistence type="inferred from homology"/>
<dbReference type="InterPro" id="IPR000629">
    <property type="entry name" value="RNA-helicase_DEAD-box_CS"/>
</dbReference>
<keyword evidence="3 10" id="KW-0547">Nucleotide-binding</keyword>
<evidence type="ECO:0000256" key="5">
    <source>
        <dbReference type="ARBA" id="ARBA00022806"/>
    </source>
</evidence>
<dbReference type="GeneID" id="18809755"/>
<dbReference type="PROSITE" id="PS51192">
    <property type="entry name" value="HELICASE_ATP_BIND_1"/>
    <property type="match status" value="1"/>
</dbReference>
<name>F8NNR9_SERL9</name>
<dbReference type="HOGENOM" id="CLU_003041_1_1_1"/>
<feature type="domain" description="DEAD-box RNA helicase Q" evidence="14">
    <location>
        <begin position="78"/>
        <end position="106"/>
    </location>
</feature>
<evidence type="ECO:0000256" key="2">
    <source>
        <dbReference type="ARBA" id="ARBA00022517"/>
    </source>
</evidence>
<dbReference type="OrthoDB" id="10261904at2759"/>
<evidence type="ECO:0008006" key="16">
    <source>
        <dbReference type="Google" id="ProtNLM"/>
    </source>
</evidence>
<feature type="compositionally biased region" description="Basic and acidic residues" evidence="11">
    <location>
        <begin position="1"/>
        <end position="21"/>
    </location>
</feature>
<dbReference type="PROSITE" id="PS51194">
    <property type="entry name" value="HELICASE_CTER"/>
    <property type="match status" value="1"/>
</dbReference>
<dbReference type="InterPro" id="IPR014001">
    <property type="entry name" value="Helicase_ATP-bd"/>
</dbReference>
<comment type="similarity">
    <text evidence="10">Belongs to the DEAD box helicase family.</text>
</comment>
<dbReference type="InterPro" id="IPR050079">
    <property type="entry name" value="DEAD_box_RNA_helicase"/>
</dbReference>
<dbReference type="EMBL" id="GL945431">
    <property type="protein sequence ID" value="EGO27591.1"/>
    <property type="molecule type" value="Genomic_DNA"/>
</dbReference>
<evidence type="ECO:0000256" key="9">
    <source>
        <dbReference type="PROSITE-ProRule" id="PRU00552"/>
    </source>
</evidence>
<dbReference type="GO" id="GO:0003723">
    <property type="term" value="F:RNA binding"/>
    <property type="evidence" value="ECO:0007669"/>
    <property type="project" value="UniProtKB-KW"/>
</dbReference>
<dbReference type="InterPro" id="IPR001650">
    <property type="entry name" value="Helicase_C-like"/>
</dbReference>
<keyword evidence="4 10" id="KW-0378">Hydrolase</keyword>
<feature type="domain" description="Helicase C-terminal" evidence="13">
    <location>
        <begin position="326"/>
        <end position="476"/>
    </location>
</feature>
<dbReference type="PANTHER" id="PTHR47959:SF24">
    <property type="entry name" value="ATP-DEPENDENT RNA HELICASE"/>
    <property type="match status" value="1"/>
</dbReference>
<dbReference type="Proteomes" id="UP000008064">
    <property type="component" value="Unassembled WGS sequence"/>
</dbReference>